<dbReference type="Pfam" id="PF02302">
    <property type="entry name" value="PTS_IIB"/>
    <property type="match status" value="1"/>
</dbReference>
<gene>
    <name evidence="3" type="ordered locus">MGAS9429_Spy1664</name>
</gene>
<dbReference type="EMBL" id="CP000259">
    <property type="protein sequence ID" value="ABF32851.1"/>
    <property type="molecule type" value="Genomic_DNA"/>
</dbReference>
<protein>
    <submittedName>
        <fullName evidence="3">PTS system, IIB component</fullName>
        <ecNumber evidence="3">2.7.1.69</ecNumber>
    </submittedName>
</protein>
<dbReference type="CDD" id="cd05563">
    <property type="entry name" value="PTS_IIB_ascorbate"/>
    <property type="match status" value="1"/>
</dbReference>
<dbReference type="SUPFAM" id="SSF52794">
    <property type="entry name" value="PTS system IIB component-like"/>
    <property type="match status" value="1"/>
</dbReference>
<dbReference type="InterPro" id="IPR036095">
    <property type="entry name" value="PTS_EIIB-like_sf"/>
</dbReference>
<name>Q1JJX2_STRPC</name>
<keyword evidence="1 3" id="KW-0808">Transferase</keyword>
<feature type="domain" description="PTS EIIB type-2" evidence="2">
    <location>
        <begin position="9"/>
        <end position="98"/>
    </location>
</feature>
<dbReference type="GO" id="GO:0009401">
    <property type="term" value="P:phosphoenolpyruvate-dependent sugar phosphotransferase system"/>
    <property type="evidence" value="ECO:0007669"/>
    <property type="project" value="InterPro"/>
</dbReference>
<dbReference type="InterPro" id="IPR003501">
    <property type="entry name" value="PTS_EIIB_2/3"/>
</dbReference>
<reference evidence="3 4" key="1">
    <citation type="journal article" date="2006" name="Proc. Natl. Acad. Sci. U.S.A.">
        <title>Molecular genetic anatomy of inter- and intraserotype variation in the human bacterial pathogen group A Streptococcus.</title>
        <authorList>
            <person name="Beres S.B."/>
            <person name="Richter E.W."/>
            <person name="Nagiec M.J."/>
            <person name="Sumby P."/>
            <person name="Porcella S.F."/>
            <person name="DeLeo F.R."/>
            <person name="Musser J.M."/>
        </authorList>
    </citation>
    <scope>NUCLEOTIDE SEQUENCE [LARGE SCALE GENOMIC DNA]</scope>
    <source>
        <strain evidence="3 4">MGAS9429</strain>
    </source>
</reference>
<organism evidence="3 4">
    <name type="scientific">Streptococcus pyogenes serotype M12 (strain MGAS9429)</name>
    <dbReference type="NCBI Taxonomy" id="370551"/>
    <lineage>
        <taxon>Bacteria</taxon>
        <taxon>Bacillati</taxon>
        <taxon>Bacillota</taxon>
        <taxon>Bacilli</taxon>
        <taxon>Lactobacillales</taxon>
        <taxon>Streptococcaceae</taxon>
        <taxon>Streptococcus</taxon>
    </lineage>
</organism>
<dbReference type="KEGG" id="spk:MGAS9429_Spy1664"/>
<dbReference type="InterPro" id="IPR013011">
    <property type="entry name" value="PTS_EIIB_2"/>
</dbReference>
<evidence type="ECO:0000256" key="1">
    <source>
        <dbReference type="ARBA" id="ARBA00022679"/>
    </source>
</evidence>
<dbReference type="GO" id="GO:0008982">
    <property type="term" value="F:protein-N(PI)-phosphohistidine-sugar phosphotransferase activity"/>
    <property type="evidence" value="ECO:0007669"/>
    <property type="project" value="InterPro"/>
</dbReference>
<dbReference type="HOGENOM" id="CLU_159248_0_0_9"/>
<proteinExistence type="predicted"/>
<sequence length="101" mass="11007">MKKEMNHMIKIVTVCGNGIGSSLLLRMKVEAIASSLGIDVDAESCDSNAAVGKGADLFVTVKEFKDIFPEDAKVCIVKSYTNRKKIEEDLVPVLKEMSGKE</sequence>
<evidence type="ECO:0000313" key="3">
    <source>
        <dbReference type="EMBL" id="ABF32851.1"/>
    </source>
</evidence>
<evidence type="ECO:0000313" key="4">
    <source>
        <dbReference type="Proteomes" id="UP000002433"/>
    </source>
</evidence>
<evidence type="ECO:0000259" key="2">
    <source>
        <dbReference type="PROSITE" id="PS51099"/>
    </source>
</evidence>
<dbReference type="Gene3D" id="3.40.50.2300">
    <property type="match status" value="1"/>
</dbReference>
<dbReference type="AlphaFoldDB" id="Q1JJX2"/>
<dbReference type="PROSITE" id="PS51099">
    <property type="entry name" value="PTS_EIIB_TYPE_2"/>
    <property type="match status" value="1"/>
</dbReference>
<dbReference type="Proteomes" id="UP000002433">
    <property type="component" value="Chromosome"/>
</dbReference>
<dbReference type="EC" id="2.7.1.69" evidence="3"/>
<accession>Q1JJX2</accession>